<evidence type="ECO:0000313" key="1">
    <source>
        <dbReference type="EMBL" id="OYR30561.1"/>
    </source>
</evidence>
<organism evidence="1 2">
    <name type="scientific">Brucella lupini</name>
    <dbReference type="NCBI Taxonomy" id="255457"/>
    <lineage>
        <taxon>Bacteria</taxon>
        <taxon>Pseudomonadati</taxon>
        <taxon>Pseudomonadota</taxon>
        <taxon>Alphaproteobacteria</taxon>
        <taxon>Hyphomicrobiales</taxon>
        <taxon>Brucellaceae</taxon>
        <taxon>Brucella/Ochrobactrum group</taxon>
        <taxon>Brucella</taxon>
    </lineage>
</organism>
<dbReference type="AlphaFoldDB" id="A0A256GVI0"/>
<protein>
    <submittedName>
        <fullName evidence="1">Uncharacterized protein</fullName>
    </submittedName>
</protein>
<proteinExistence type="predicted"/>
<dbReference type="Proteomes" id="UP000216363">
    <property type="component" value="Unassembled WGS sequence"/>
</dbReference>
<name>A0A256GVI0_9HYPH</name>
<sequence>MTRFKLLFSCMSPKTAFRFWETCIRPIFATANVAPAWR</sequence>
<evidence type="ECO:0000313" key="2">
    <source>
        <dbReference type="Proteomes" id="UP000216363"/>
    </source>
</evidence>
<reference evidence="1 2" key="1">
    <citation type="submission" date="2017-07" db="EMBL/GenBank/DDBJ databases">
        <title>Draft genome of Ochrobactrum lupini type strain LUP21.</title>
        <authorList>
            <person name="Krzyzanowska D.M."/>
            <person name="Jafra S."/>
        </authorList>
    </citation>
    <scope>NUCLEOTIDE SEQUENCE [LARGE SCALE GENOMIC DNA]</scope>
    <source>
        <strain evidence="1 2">LUP21</strain>
    </source>
</reference>
<gene>
    <name evidence="1" type="ORF">CES86_1886</name>
</gene>
<dbReference type="EMBL" id="NNRN01000044">
    <property type="protein sequence ID" value="OYR30561.1"/>
    <property type="molecule type" value="Genomic_DNA"/>
</dbReference>
<accession>A0A256GVI0</accession>
<comment type="caution">
    <text evidence="1">The sequence shown here is derived from an EMBL/GenBank/DDBJ whole genome shotgun (WGS) entry which is preliminary data.</text>
</comment>